<dbReference type="PANTHER" id="PTHR38598:SF1">
    <property type="entry name" value="INNER MEMBRANE PROTEIN YJCH"/>
    <property type="match status" value="1"/>
</dbReference>
<dbReference type="InterPro" id="IPR007436">
    <property type="entry name" value="DUF485"/>
</dbReference>
<evidence type="ECO:0000313" key="3">
    <source>
        <dbReference type="Proteomes" id="UP000199256"/>
    </source>
</evidence>
<keyword evidence="3" id="KW-1185">Reference proteome</keyword>
<dbReference type="EMBL" id="FOAA01000008">
    <property type="protein sequence ID" value="SEL01858.1"/>
    <property type="molecule type" value="Genomic_DNA"/>
</dbReference>
<gene>
    <name evidence="2" type="ORF">SAMN05444515_10832</name>
</gene>
<keyword evidence="1" id="KW-1133">Transmembrane helix</keyword>
<dbReference type="STRING" id="1396821.SAMN05444515_10832"/>
<evidence type="ECO:0000256" key="1">
    <source>
        <dbReference type="SAM" id="Phobius"/>
    </source>
</evidence>
<dbReference type="OrthoDB" id="5297034at2"/>
<dbReference type="InterPro" id="IPR052959">
    <property type="entry name" value="Inner_membrane_assoc"/>
</dbReference>
<feature type="transmembrane region" description="Helical" evidence="1">
    <location>
        <begin position="59"/>
        <end position="84"/>
    </location>
</feature>
<dbReference type="AlphaFoldDB" id="A0A1H7LT14"/>
<feature type="transmembrane region" description="Helical" evidence="1">
    <location>
        <begin position="25"/>
        <end position="47"/>
    </location>
</feature>
<sequence length="102" mass="11546">MDQSTIDRIKADPNFQRLVKKRSRLAWTLSFAMLIVYYSFILLVAFLPDVLAMQPFGDSIITLGVPMGVGIILFAFLLTGIYVYKANTEFDRLTAAVREHAE</sequence>
<keyword evidence="1" id="KW-0472">Membrane</keyword>
<protein>
    <submittedName>
        <fullName evidence="2">Uncharacterized membrane protein, DUF485 family</fullName>
    </submittedName>
</protein>
<dbReference type="Pfam" id="PF04341">
    <property type="entry name" value="DUF485"/>
    <property type="match status" value="1"/>
</dbReference>
<accession>A0A1H7LT14</accession>
<dbReference type="Proteomes" id="UP000199256">
    <property type="component" value="Unassembled WGS sequence"/>
</dbReference>
<proteinExistence type="predicted"/>
<dbReference type="GO" id="GO:0005886">
    <property type="term" value="C:plasma membrane"/>
    <property type="evidence" value="ECO:0007669"/>
    <property type="project" value="TreeGrafter"/>
</dbReference>
<keyword evidence="1" id="KW-0812">Transmembrane</keyword>
<reference evidence="3" key="1">
    <citation type="submission" date="2016-10" db="EMBL/GenBank/DDBJ databases">
        <authorList>
            <person name="Varghese N."/>
            <person name="Submissions S."/>
        </authorList>
    </citation>
    <scope>NUCLEOTIDE SEQUENCE [LARGE SCALE GENOMIC DNA]</scope>
    <source>
        <strain evidence="3">DSM 241</strain>
    </source>
</reference>
<dbReference type="RefSeq" id="WP_090253296.1">
    <property type="nucleotide sequence ID" value="NZ_FOAA01000008.1"/>
</dbReference>
<organism evidence="2 3">
    <name type="scientific">Ectothiorhodospira marina</name>
    <dbReference type="NCBI Taxonomy" id="1396821"/>
    <lineage>
        <taxon>Bacteria</taxon>
        <taxon>Pseudomonadati</taxon>
        <taxon>Pseudomonadota</taxon>
        <taxon>Gammaproteobacteria</taxon>
        <taxon>Chromatiales</taxon>
        <taxon>Ectothiorhodospiraceae</taxon>
        <taxon>Ectothiorhodospira</taxon>
    </lineage>
</organism>
<name>A0A1H7LT14_9GAMM</name>
<dbReference type="PANTHER" id="PTHR38598">
    <property type="entry name" value="INNER MEMBRANE PROTEIN YJCH"/>
    <property type="match status" value="1"/>
</dbReference>
<evidence type="ECO:0000313" key="2">
    <source>
        <dbReference type="EMBL" id="SEL01858.1"/>
    </source>
</evidence>